<protein>
    <recommendedName>
        <fullName evidence="3">Alanine-tRNA synthetase second additional domain-containing protein</fullName>
    </recommendedName>
</protein>
<evidence type="ECO:0008006" key="3">
    <source>
        <dbReference type="Google" id="ProtNLM"/>
    </source>
</evidence>
<gene>
    <name evidence="1" type="ORF">SAMN02745885_00166</name>
</gene>
<dbReference type="Proteomes" id="UP000189933">
    <property type="component" value="Unassembled WGS sequence"/>
</dbReference>
<proteinExistence type="predicted"/>
<evidence type="ECO:0000313" key="1">
    <source>
        <dbReference type="EMBL" id="SJZ53004.1"/>
    </source>
</evidence>
<sequence length="321" mass="36800">MAVLPMYEYLMYAAYFAPRGKQRLLNLGNNIGQRYLSPEDRIIGLIGDAGAGKSLLIRGMFPGLELTNDDDGINVRPLPLIRDWEQGHFRTRTYHLDVRFETAFTQLWQIAEAVKAAVRAGRRVVIEHFDLLYQALGFNAEILIGVGEEVIVTRPGVFGPYPQDIAKIVFRSLKYRKMAHSAEDLVAMVLEEMGLKKPEVHSDIKHGFVLEFAEKPNIDLAEVERKVNELIAKDLPICYHGEDHIKVGEEVRECTGPRIHMKRTGEIQGFHLLKEFRWDPVRKLYVVAGLVGRREENPFARTYLDEFMIIPLEEAREWDKG</sequence>
<dbReference type="EMBL" id="FUXM01000001">
    <property type="protein sequence ID" value="SJZ53004.1"/>
    <property type="molecule type" value="Genomic_DNA"/>
</dbReference>
<dbReference type="Gene3D" id="3.30.980.10">
    <property type="entry name" value="Threonyl-trna Synthetase, Chain A, domain 2"/>
    <property type="match status" value="1"/>
</dbReference>
<dbReference type="SUPFAM" id="SSF55186">
    <property type="entry name" value="ThrRS/AlaRS common domain"/>
    <property type="match status" value="1"/>
</dbReference>
<keyword evidence="2" id="KW-1185">Reference proteome</keyword>
<reference evidence="2" key="1">
    <citation type="submission" date="2017-02" db="EMBL/GenBank/DDBJ databases">
        <authorList>
            <person name="Varghese N."/>
            <person name="Submissions S."/>
        </authorList>
    </citation>
    <scope>NUCLEOTIDE SEQUENCE [LARGE SCALE GENOMIC DNA]</scope>
    <source>
        <strain evidence="2">DSM 16521</strain>
    </source>
</reference>
<name>A0A1T4LEV1_9FIRM</name>
<organism evidence="1 2">
    <name type="scientific">Carboxydocella sporoproducens DSM 16521</name>
    <dbReference type="NCBI Taxonomy" id="1121270"/>
    <lineage>
        <taxon>Bacteria</taxon>
        <taxon>Bacillati</taxon>
        <taxon>Bacillota</taxon>
        <taxon>Clostridia</taxon>
        <taxon>Eubacteriales</taxon>
        <taxon>Clostridiales Family XVI. Incertae Sedis</taxon>
        <taxon>Carboxydocella</taxon>
    </lineage>
</organism>
<dbReference type="RefSeq" id="WP_078664314.1">
    <property type="nucleotide sequence ID" value="NZ_FUXM01000001.1"/>
</dbReference>
<dbReference type="AlphaFoldDB" id="A0A1T4LEV1"/>
<dbReference type="OrthoDB" id="9789120at2"/>
<dbReference type="GO" id="GO:0000166">
    <property type="term" value="F:nucleotide binding"/>
    <property type="evidence" value="ECO:0007669"/>
    <property type="project" value="InterPro"/>
</dbReference>
<evidence type="ECO:0000313" key="2">
    <source>
        <dbReference type="Proteomes" id="UP000189933"/>
    </source>
</evidence>
<dbReference type="InterPro" id="IPR018163">
    <property type="entry name" value="Thr/Ala-tRNA-synth_IIc_edit"/>
</dbReference>
<accession>A0A1T4LEV1</accession>